<keyword evidence="2" id="KW-1185">Reference proteome</keyword>
<name>A0ACB7ZPJ3_9ERIC</name>
<sequence length="833" mass="98490">MAKTLVLRCSVNTLITLLFAFVFVAVYLAGERRSWLFEDEDPAIMQRNSLAKCNLFSGKWVFDNKSYPLYKEKECTFMWDEFACEKFGRKDLNYQNWRWQPHQCDLPRFNATALLEKLRGKRMVFVGDSLNRDQWVSMVCLVESTIPTTLKSRRFNGSLIRFKATEYNASIDFYWAPLLVESNSDDPVSHRLPERIVKINAIEKHARHWTNADILVFNSYLWWRRPKMKLLWGSFESPDQITKEVEMLQSYEMALKTWSDWLDIYVDRNKTRMFFMSMSPTHLWGQEWGMSKPDNCYNETMPISKEGYWGSGSDIRMMNIAEAAIQELRTKGLKIELLNITQLSEYRKEGHPSIHRRQWTPLTEAQLSNPRSYSDCVHWCLPVGGFPQAATWPNFVKRDSQPRFSHRWSDIFFRRDCKGSSADIIPVGICRKVRNAQPRRHQLPLAVASPQESRRRCVRCIEGERRLWLFEDKDQAIMQRNTMAKCNLFSGKWVFDNKSYPLYKEKDCTFMSDEFACEKFGRKDLNYQNWRWQPHQCDLPRFNATALLEKLRGKRMVFVGDSLNRDQWVSMVCLVESAVQPTIKSRHLNGSLLRFKANEYNASIDFYWAPLLVESNSDDPEHHRVTERIVRINSIEKHARHWTDADILVFNSYLWWRRLKMKLLWGSFESPDQITKEVEMLRSYEMAIKTWSDWLDIHVNRTKTQLFFMSMSPTHYWGAEWGKSKPDNCYNETVPISKEGYWGSGSDVRMMNIAEAAIQELRRKGLKIEMLNITQLSEYRKEGHPSIHRRQWTPLTEAQLSNPRSYADCVHWCLPGVPDVWNEILYAYIFHFT</sequence>
<organism evidence="1 2">
    <name type="scientific">Vaccinium darrowii</name>
    <dbReference type="NCBI Taxonomy" id="229202"/>
    <lineage>
        <taxon>Eukaryota</taxon>
        <taxon>Viridiplantae</taxon>
        <taxon>Streptophyta</taxon>
        <taxon>Embryophyta</taxon>
        <taxon>Tracheophyta</taxon>
        <taxon>Spermatophyta</taxon>
        <taxon>Magnoliopsida</taxon>
        <taxon>eudicotyledons</taxon>
        <taxon>Gunneridae</taxon>
        <taxon>Pentapetalae</taxon>
        <taxon>asterids</taxon>
        <taxon>Ericales</taxon>
        <taxon>Ericaceae</taxon>
        <taxon>Vaccinioideae</taxon>
        <taxon>Vaccinieae</taxon>
        <taxon>Vaccinium</taxon>
    </lineage>
</organism>
<reference evidence="1 2" key="1">
    <citation type="journal article" date="2021" name="Hortic Res">
        <title>High-quality reference genome and annotation aids understanding of berry development for evergreen blueberry (Vaccinium darrowii).</title>
        <authorList>
            <person name="Yu J."/>
            <person name="Hulse-Kemp A.M."/>
            <person name="Babiker E."/>
            <person name="Staton M."/>
        </authorList>
    </citation>
    <scope>NUCLEOTIDE SEQUENCE [LARGE SCALE GENOMIC DNA]</scope>
    <source>
        <strain evidence="2">cv. NJ 8807/NJ 8810</strain>
        <tissue evidence="1">Young leaf</tissue>
    </source>
</reference>
<dbReference type="Proteomes" id="UP000828048">
    <property type="component" value="Chromosome 9"/>
</dbReference>
<accession>A0ACB7ZPJ3</accession>
<comment type="caution">
    <text evidence="1">The sequence shown here is derived from an EMBL/GenBank/DDBJ whole genome shotgun (WGS) entry which is preliminary data.</text>
</comment>
<dbReference type="EMBL" id="CM037159">
    <property type="protein sequence ID" value="KAH7867505.1"/>
    <property type="molecule type" value="Genomic_DNA"/>
</dbReference>
<evidence type="ECO:0000313" key="1">
    <source>
        <dbReference type="EMBL" id="KAH7867505.1"/>
    </source>
</evidence>
<evidence type="ECO:0000313" key="2">
    <source>
        <dbReference type="Proteomes" id="UP000828048"/>
    </source>
</evidence>
<gene>
    <name evidence="1" type="ORF">Vadar_034310</name>
</gene>
<protein>
    <submittedName>
        <fullName evidence="1">Uncharacterized protein</fullName>
    </submittedName>
</protein>
<proteinExistence type="predicted"/>